<comment type="caution">
    <text evidence="1">The sequence shown here is derived from an EMBL/GenBank/DDBJ whole genome shotgun (WGS) entry which is preliminary data.</text>
</comment>
<evidence type="ECO:0000313" key="2">
    <source>
        <dbReference type="Proteomes" id="UP000249061"/>
    </source>
</evidence>
<dbReference type="Pfam" id="PF11236">
    <property type="entry name" value="DUF3037"/>
    <property type="match status" value="1"/>
</dbReference>
<dbReference type="EMBL" id="QFQP01000001">
    <property type="protein sequence ID" value="PZR18728.1"/>
    <property type="molecule type" value="Genomic_DNA"/>
</dbReference>
<reference evidence="1 2" key="1">
    <citation type="submission" date="2017-08" db="EMBL/GenBank/DDBJ databases">
        <title>Infants hospitalized years apart are colonized by the same room-sourced microbial strains.</title>
        <authorList>
            <person name="Brooks B."/>
            <person name="Olm M.R."/>
            <person name="Firek B.A."/>
            <person name="Baker R."/>
            <person name="Thomas B.C."/>
            <person name="Morowitz M.J."/>
            <person name="Banfield J.F."/>
        </authorList>
    </citation>
    <scope>NUCLEOTIDE SEQUENCE [LARGE SCALE GENOMIC DNA]</scope>
    <source>
        <strain evidence="1">S2_003_000_R2_14</strain>
    </source>
</reference>
<sequence length="128" mass="14511">MPAPSSFDYAIIRVVPRVERDEFINAGVIVHSPSLDFLEARVELDEARLKSLWPEVDAEEVRQHLSVFPRIAAGDRKAGPIAQLPRSQRFHWLVAPRSTVLQISPVHAGMCETAEGMVERLLTRFVRR</sequence>
<dbReference type="Proteomes" id="UP000249061">
    <property type="component" value="Unassembled WGS sequence"/>
</dbReference>
<protein>
    <submittedName>
        <fullName evidence="1">DUF3037 domain-containing protein</fullName>
    </submittedName>
</protein>
<gene>
    <name evidence="1" type="ORF">DI536_02290</name>
</gene>
<name>A0A2W5VBA2_9BACT</name>
<evidence type="ECO:0000313" key="1">
    <source>
        <dbReference type="EMBL" id="PZR18728.1"/>
    </source>
</evidence>
<accession>A0A2W5VBA2</accession>
<dbReference type="AlphaFoldDB" id="A0A2W5VBA2"/>
<organism evidence="1 2">
    <name type="scientific">Archangium gephyra</name>
    <dbReference type="NCBI Taxonomy" id="48"/>
    <lineage>
        <taxon>Bacteria</taxon>
        <taxon>Pseudomonadati</taxon>
        <taxon>Myxococcota</taxon>
        <taxon>Myxococcia</taxon>
        <taxon>Myxococcales</taxon>
        <taxon>Cystobacterineae</taxon>
        <taxon>Archangiaceae</taxon>
        <taxon>Archangium</taxon>
    </lineage>
</organism>
<dbReference type="InterPro" id="IPR021398">
    <property type="entry name" value="DUF3037"/>
</dbReference>
<proteinExistence type="predicted"/>